<comment type="subcellular location">
    <subcellularLocation>
        <location evidence="1">Cell membrane</location>
        <topology evidence="1">Multi-pass membrane protein</topology>
    </subcellularLocation>
</comment>
<keyword evidence="5 7" id="KW-0472">Membrane</keyword>
<dbReference type="Proteomes" id="UP001589896">
    <property type="component" value="Unassembled WGS sequence"/>
</dbReference>
<dbReference type="Gene3D" id="1.20.1250.20">
    <property type="entry name" value="MFS general substrate transporter like domains"/>
    <property type="match status" value="1"/>
</dbReference>
<name>A0ABV6RTK9_9GAMM</name>
<evidence type="ECO:0000256" key="7">
    <source>
        <dbReference type="SAM" id="Phobius"/>
    </source>
</evidence>
<dbReference type="InterPro" id="IPR036259">
    <property type="entry name" value="MFS_trans_sf"/>
</dbReference>
<feature type="region of interest" description="Disordered" evidence="6">
    <location>
        <begin position="213"/>
        <end position="237"/>
    </location>
</feature>
<feature type="compositionally biased region" description="Basic and acidic residues" evidence="6">
    <location>
        <begin position="192"/>
        <end position="206"/>
    </location>
</feature>
<feature type="transmembrane region" description="Helical" evidence="7">
    <location>
        <begin position="304"/>
        <end position="325"/>
    </location>
</feature>
<dbReference type="PANTHER" id="PTHR43124:SF8">
    <property type="entry name" value="INNER MEMBRANE TRANSPORT PROTEIN YDHP"/>
    <property type="match status" value="1"/>
</dbReference>
<keyword evidence="2" id="KW-1003">Cell membrane</keyword>
<gene>
    <name evidence="9" type="ORF">ACFFGH_20975</name>
</gene>
<organism evidence="9 10">
    <name type="scientific">Lysobacter korlensis</name>
    <dbReference type="NCBI Taxonomy" id="553636"/>
    <lineage>
        <taxon>Bacteria</taxon>
        <taxon>Pseudomonadati</taxon>
        <taxon>Pseudomonadota</taxon>
        <taxon>Gammaproteobacteria</taxon>
        <taxon>Lysobacterales</taxon>
        <taxon>Lysobacteraceae</taxon>
        <taxon>Lysobacter</taxon>
    </lineage>
</organism>
<feature type="transmembrane region" description="Helical" evidence="7">
    <location>
        <begin position="359"/>
        <end position="381"/>
    </location>
</feature>
<dbReference type="PANTHER" id="PTHR43124">
    <property type="entry name" value="PURINE EFFLUX PUMP PBUE"/>
    <property type="match status" value="1"/>
</dbReference>
<dbReference type="CDD" id="cd17324">
    <property type="entry name" value="MFS_NepI_like"/>
    <property type="match status" value="1"/>
</dbReference>
<feature type="transmembrane region" description="Helical" evidence="7">
    <location>
        <begin position="131"/>
        <end position="151"/>
    </location>
</feature>
<keyword evidence="10" id="KW-1185">Reference proteome</keyword>
<proteinExistence type="predicted"/>
<feature type="transmembrane region" description="Helical" evidence="7">
    <location>
        <begin position="96"/>
        <end position="119"/>
    </location>
</feature>
<dbReference type="RefSeq" id="WP_386671944.1">
    <property type="nucleotide sequence ID" value="NZ_JBHLTG010000005.1"/>
</dbReference>
<sequence length="500" mass="51001">MKTLPLAIWAMVIGAFAMGADEFIVAGVVREIAEDLGVTYGQVGALESVYALGVAIGAPVFTAIGTKFGRRSMLLLTTAVFLLGNTLSALGPGYELIMAGRVVSATAHGAFLGIAAVFAAELVDATRKGRAVAIVFSGLTASTVLGAPLGAAVGQAFGWRFTFWTLVIFGGIALLGLLTSLPRTAKQVAHTADAHHHPHESVEAHAHQSAGGHGLVEHIDNPAASHGHDHASPAPGSEFEGLDAHALAHLGGGGHGPTLREQLTALTRPAVWGALLTTLLGYGGVFTSFVYLAPQFTEVTGFDAAWITPLLLLFGAGLFVGNALGGKLADKAIMPTVLGTLAALAVVLFAMTFAIQNPIAAVVMTFVFGVTAFSVVAPLQLRVMSAAGHAPDVASAANISAFTLGSAIGISLGGAAIDGGLGLASVNWIGGLITTTGLVIAAVTWALLDRRTASKPHDHGHTDDHGHRTETSGAADDHSNAAVQPEPVGAAHGHEAHHHH</sequence>
<feature type="transmembrane region" description="Helical" evidence="7">
    <location>
        <begin position="43"/>
        <end position="61"/>
    </location>
</feature>
<evidence type="ECO:0000256" key="1">
    <source>
        <dbReference type="ARBA" id="ARBA00004651"/>
    </source>
</evidence>
<feature type="domain" description="Major facilitator superfamily (MFS) profile" evidence="8">
    <location>
        <begin position="7"/>
        <end position="453"/>
    </location>
</feature>
<feature type="transmembrane region" description="Helical" evidence="7">
    <location>
        <begin position="393"/>
        <end position="416"/>
    </location>
</feature>
<feature type="region of interest" description="Disordered" evidence="6">
    <location>
        <begin position="453"/>
        <end position="500"/>
    </location>
</feature>
<comment type="caution">
    <text evidence="9">The sequence shown here is derived from an EMBL/GenBank/DDBJ whole genome shotgun (WGS) entry which is preliminary data.</text>
</comment>
<feature type="transmembrane region" description="Helical" evidence="7">
    <location>
        <begin position="428"/>
        <end position="448"/>
    </location>
</feature>
<reference evidence="9 10" key="1">
    <citation type="submission" date="2024-09" db="EMBL/GenBank/DDBJ databases">
        <authorList>
            <person name="Sun Q."/>
            <person name="Mori K."/>
        </authorList>
    </citation>
    <scope>NUCLEOTIDE SEQUENCE [LARGE SCALE GENOMIC DNA]</scope>
    <source>
        <strain evidence="9 10">KCTC 23076</strain>
    </source>
</reference>
<evidence type="ECO:0000256" key="5">
    <source>
        <dbReference type="ARBA" id="ARBA00023136"/>
    </source>
</evidence>
<evidence type="ECO:0000256" key="3">
    <source>
        <dbReference type="ARBA" id="ARBA00022692"/>
    </source>
</evidence>
<keyword evidence="4 7" id="KW-1133">Transmembrane helix</keyword>
<feature type="transmembrane region" description="Helical" evidence="7">
    <location>
        <begin position="332"/>
        <end position="353"/>
    </location>
</feature>
<feature type="transmembrane region" description="Helical" evidence="7">
    <location>
        <begin position="157"/>
        <end position="178"/>
    </location>
</feature>
<dbReference type="PROSITE" id="PS50850">
    <property type="entry name" value="MFS"/>
    <property type="match status" value="1"/>
</dbReference>
<evidence type="ECO:0000259" key="8">
    <source>
        <dbReference type="PROSITE" id="PS50850"/>
    </source>
</evidence>
<dbReference type="Pfam" id="PF07690">
    <property type="entry name" value="MFS_1"/>
    <property type="match status" value="1"/>
</dbReference>
<dbReference type="InterPro" id="IPR050189">
    <property type="entry name" value="MFS_Efflux_Transporters"/>
</dbReference>
<evidence type="ECO:0000313" key="10">
    <source>
        <dbReference type="Proteomes" id="UP001589896"/>
    </source>
</evidence>
<dbReference type="InterPro" id="IPR020846">
    <property type="entry name" value="MFS_dom"/>
</dbReference>
<evidence type="ECO:0000313" key="9">
    <source>
        <dbReference type="EMBL" id="MFC0680316.1"/>
    </source>
</evidence>
<accession>A0ABV6RTK9</accession>
<keyword evidence="3 7" id="KW-0812">Transmembrane</keyword>
<dbReference type="InterPro" id="IPR011701">
    <property type="entry name" value="MFS"/>
</dbReference>
<protein>
    <submittedName>
        <fullName evidence="9">MFS transporter</fullName>
    </submittedName>
</protein>
<feature type="transmembrane region" description="Helical" evidence="7">
    <location>
        <begin position="73"/>
        <end position="90"/>
    </location>
</feature>
<feature type="transmembrane region" description="Helical" evidence="7">
    <location>
        <begin position="270"/>
        <end position="292"/>
    </location>
</feature>
<feature type="compositionally biased region" description="Basic and acidic residues" evidence="6">
    <location>
        <begin position="215"/>
        <end position="231"/>
    </location>
</feature>
<dbReference type="SUPFAM" id="SSF103473">
    <property type="entry name" value="MFS general substrate transporter"/>
    <property type="match status" value="1"/>
</dbReference>
<evidence type="ECO:0000256" key="4">
    <source>
        <dbReference type="ARBA" id="ARBA00022989"/>
    </source>
</evidence>
<evidence type="ECO:0000256" key="6">
    <source>
        <dbReference type="SAM" id="MobiDB-lite"/>
    </source>
</evidence>
<evidence type="ECO:0000256" key="2">
    <source>
        <dbReference type="ARBA" id="ARBA00022475"/>
    </source>
</evidence>
<feature type="compositionally biased region" description="Basic and acidic residues" evidence="6">
    <location>
        <begin position="453"/>
        <end position="479"/>
    </location>
</feature>
<feature type="region of interest" description="Disordered" evidence="6">
    <location>
        <begin position="189"/>
        <end position="208"/>
    </location>
</feature>
<dbReference type="EMBL" id="JBHLTG010000005">
    <property type="protein sequence ID" value="MFC0680316.1"/>
    <property type="molecule type" value="Genomic_DNA"/>
</dbReference>